<name>A0A803KP57_CHEQI</name>
<sequence length="278" mass="31512">MIAPEKEISICNDDVDTHHGIEEEVELDDEHPHHEDGPSPRRPHEATPQAQKKSIAEERAKRQIKPPSRYIEECDYIQYALTVASQVETNNDDPCSYKEAMFQSDAGNCVYFKELEGGSFIYLLLYVDDMLVACKNMIEVNNLKRLLSSEFDMKDFGETKKILALKELCPQSKEEEKDMAHIPYTSAVGSVMYDMMSRPGKVHWEAVNWFLRYLKGTSSVCLEFGRDANRNVGFCDSDYGGDLDDRKSTSDYVFTLGGTAVSWQYSIQVVVAISTTEA</sequence>
<evidence type="ECO:0000313" key="4">
    <source>
        <dbReference type="Proteomes" id="UP000596660"/>
    </source>
</evidence>
<reference evidence="3" key="1">
    <citation type="journal article" date="2017" name="Nature">
        <title>The genome of Chenopodium quinoa.</title>
        <authorList>
            <person name="Jarvis D.E."/>
            <person name="Ho Y.S."/>
            <person name="Lightfoot D.J."/>
            <person name="Schmoeckel S.M."/>
            <person name="Li B."/>
            <person name="Borm T.J.A."/>
            <person name="Ohyanagi H."/>
            <person name="Mineta K."/>
            <person name="Michell C.T."/>
            <person name="Saber N."/>
            <person name="Kharbatia N.M."/>
            <person name="Rupper R.R."/>
            <person name="Sharp A.R."/>
            <person name="Dally N."/>
            <person name="Boughton B.A."/>
            <person name="Woo Y.H."/>
            <person name="Gao G."/>
            <person name="Schijlen E.G.W.M."/>
            <person name="Guo X."/>
            <person name="Momin A.A."/>
            <person name="Negrao S."/>
            <person name="Al-Babili S."/>
            <person name="Gehring C."/>
            <person name="Roessner U."/>
            <person name="Jung C."/>
            <person name="Murphy K."/>
            <person name="Arold S.T."/>
            <person name="Gojobori T."/>
            <person name="van der Linden C.G."/>
            <person name="van Loo E.N."/>
            <person name="Jellen E.N."/>
            <person name="Maughan P.J."/>
            <person name="Tester M."/>
        </authorList>
    </citation>
    <scope>NUCLEOTIDE SEQUENCE [LARGE SCALE GENOMIC DNA]</scope>
    <source>
        <strain evidence="3">cv. PI 614886</strain>
    </source>
</reference>
<reference evidence="3" key="2">
    <citation type="submission" date="2021-03" db="UniProtKB">
        <authorList>
            <consortium name="EnsemblPlants"/>
        </authorList>
    </citation>
    <scope>IDENTIFICATION</scope>
</reference>
<dbReference type="Proteomes" id="UP000596660">
    <property type="component" value="Unplaced"/>
</dbReference>
<organism evidence="3 4">
    <name type="scientific">Chenopodium quinoa</name>
    <name type="common">Quinoa</name>
    <dbReference type="NCBI Taxonomy" id="63459"/>
    <lineage>
        <taxon>Eukaryota</taxon>
        <taxon>Viridiplantae</taxon>
        <taxon>Streptophyta</taxon>
        <taxon>Embryophyta</taxon>
        <taxon>Tracheophyta</taxon>
        <taxon>Spermatophyta</taxon>
        <taxon>Magnoliopsida</taxon>
        <taxon>eudicotyledons</taxon>
        <taxon>Gunneridae</taxon>
        <taxon>Pentapetalae</taxon>
        <taxon>Caryophyllales</taxon>
        <taxon>Chenopodiaceae</taxon>
        <taxon>Chenopodioideae</taxon>
        <taxon>Atripliceae</taxon>
        <taxon>Chenopodium</taxon>
    </lineage>
</organism>
<protein>
    <recommendedName>
        <fullName evidence="2">Reverse transcriptase Ty1/copia-type domain-containing protein</fullName>
    </recommendedName>
</protein>
<feature type="compositionally biased region" description="Basic and acidic residues" evidence="1">
    <location>
        <begin position="30"/>
        <end position="45"/>
    </location>
</feature>
<dbReference type="CDD" id="cd09272">
    <property type="entry name" value="RNase_HI_RT_Ty1"/>
    <property type="match status" value="1"/>
</dbReference>
<accession>A0A803KP57</accession>
<dbReference type="Gramene" id="AUR62000813-RA">
    <property type="protein sequence ID" value="AUR62000813-RA:cds"/>
    <property type="gene ID" value="AUR62000813"/>
</dbReference>
<feature type="domain" description="Reverse transcriptase Ty1/copia-type" evidence="2">
    <location>
        <begin position="99"/>
        <end position="165"/>
    </location>
</feature>
<feature type="region of interest" description="Disordered" evidence="1">
    <location>
        <begin position="1"/>
        <end position="64"/>
    </location>
</feature>
<dbReference type="Pfam" id="PF07727">
    <property type="entry name" value="RVT_2"/>
    <property type="match status" value="1"/>
</dbReference>
<dbReference type="AlphaFoldDB" id="A0A803KP57"/>
<evidence type="ECO:0000256" key="1">
    <source>
        <dbReference type="SAM" id="MobiDB-lite"/>
    </source>
</evidence>
<proteinExistence type="predicted"/>
<dbReference type="PANTHER" id="PTHR11439">
    <property type="entry name" value="GAG-POL-RELATED RETROTRANSPOSON"/>
    <property type="match status" value="1"/>
</dbReference>
<evidence type="ECO:0000259" key="2">
    <source>
        <dbReference type="Pfam" id="PF07727"/>
    </source>
</evidence>
<keyword evidence="4" id="KW-1185">Reference proteome</keyword>
<dbReference type="EnsemblPlants" id="AUR62000813-RA">
    <property type="protein sequence ID" value="AUR62000813-RA:cds"/>
    <property type="gene ID" value="AUR62000813"/>
</dbReference>
<evidence type="ECO:0000313" key="3">
    <source>
        <dbReference type="EnsemblPlants" id="AUR62000813-RA:cds"/>
    </source>
</evidence>
<dbReference type="InterPro" id="IPR013103">
    <property type="entry name" value="RVT_2"/>
</dbReference>